<comment type="subcellular location">
    <subcellularLocation>
        <location evidence="1">Cell membrane</location>
        <topology evidence="1">Single-pass type I membrane protein</topology>
    </subcellularLocation>
</comment>
<dbReference type="PANTHER" id="PTHR25466:SF2">
    <property type="entry name" value="T-LYMPHOCYTE ACTIVATION ANTIGEN CD86"/>
    <property type="match status" value="1"/>
</dbReference>
<keyword evidence="8" id="KW-0675">Receptor</keyword>
<name>A0A7J8HMI4_ROUAE</name>
<organism evidence="13 14">
    <name type="scientific">Rousettus aegyptiacus</name>
    <name type="common">Egyptian fruit bat</name>
    <name type="synonym">Pteropus aegyptiacus</name>
    <dbReference type="NCBI Taxonomy" id="9407"/>
    <lineage>
        <taxon>Eukaryota</taxon>
        <taxon>Metazoa</taxon>
        <taxon>Chordata</taxon>
        <taxon>Craniata</taxon>
        <taxon>Vertebrata</taxon>
        <taxon>Euteleostomi</taxon>
        <taxon>Mammalia</taxon>
        <taxon>Eutheria</taxon>
        <taxon>Laurasiatheria</taxon>
        <taxon>Chiroptera</taxon>
        <taxon>Yinpterochiroptera</taxon>
        <taxon>Pteropodoidea</taxon>
        <taxon>Pteropodidae</taxon>
        <taxon>Rousettinae</taxon>
        <taxon>Rousettus</taxon>
    </lineage>
</organism>
<dbReference type="GO" id="GO:0042102">
    <property type="term" value="P:positive regulation of T cell proliferation"/>
    <property type="evidence" value="ECO:0007669"/>
    <property type="project" value="TreeGrafter"/>
</dbReference>
<feature type="signal peptide" evidence="11">
    <location>
        <begin position="1"/>
        <end position="26"/>
    </location>
</feature>
<dbReference type="AlphaFoldDB" id="A0A7J8HMI4"/>
<keyword evidence="9" id="KW-0325">Glycoprotein</keyword>
<evidence type="ECO:0000256" key="5">
    <source>
        <dbReference type="ARBA" id="ARBA00022989"/>
    </source>
</evidence>
<feature type="domain" description="Ig-like" evidence="12">
    <location>
        <begin position="39"/>
        <end position="123"/>
    </location>
</feature>
<dbReference type="Pfam" id="PF07686">
    <property type="entry name" value="V-set"/>
    <property type="match status" value="1"/>
</dbReference>
<dbReference type="InterPro" id="IPR013106">
    <property type="entry name" value="Ig_V-set"/>
</dbReference>
<keyword evidence="2" id="KW-1003">Cell membrane</keyword>
<sequence length="145" mass="16577">MGICESTMELSKTLFVIALLLSGAASMKSQAYFNETGDLPCHFTNSQNISLDELVVFWQNQDKLVLYELFKGKENPQNVHPKYKGRTSFDQDNWALRLHNVQIKDTGTYQCFIHRKRPQGLVSIHQMSSDLSVLGMLCSHPWPSR</sequence>
<evidence type="ECO:0000256" key="9">
    <source>
        <dbReference type="ARBA" id="ARBA00023180"/>
    </source>
</evidence>
<keyword evidence="4 11" id="KW-0732">Signal</keyword>
<evidence type="ECO:0000256" key="10">
    <source>
        <dbReference type="ARBA" id="ARBA00023319"/>
    </source>
</evidence>
<dbReference type="CDD" id="cd16087">
    <property type="entry name" value="IgV_CD86"/>
    <property type="match status" value="1"/>
</dbReference>
<proteinExistence type="predicted"/>
<keyword evidence="7" id="KW-1015">Disulfide bond</keyword>
<dbReference type="SMART" id="SM00406">
    <property type="entry name" value="IGv"/>
    <property type="match status" value="1"/>
</dbReference>
<dbReference type="Gene3D" id="2.60.40.10">
    <property type="entry name" value="Immunoglobulins"/>
    <property type="match status" value="1"/>
</dbReference>
<reference evidence="13 14" key="1">
    <citation type="journal article" date="2020" name="Nature">
        <title>Six reference-quality genomes reveal evolution of bat adaptations.</title>
        <authorList>
            <person name="Jebb D."/>
            <person name="Huang Z."/>
            <person name="Pippel M."/>
            <person name="Hughes G.M."/>
            <person name="Lavrichenko K."/>
            <person name="Devanna P."/>
            <person name="Winkler S."/>
            <person name="Jermiin L.S."/>
            <person name="Skirmuntt E.C."/>
            <person name="Katzourakis A."/>
            <person name="Burkitt-Gray L."/>
            <person name="Ray D.A."/>
            <person name="Sullivan K.A.M."/>
            <person name="Roscito J.G."/>
            <person name="Kirilenko B.M."/>
            <person name="Davalos L.M."/>
            <person name="Corthals A.P."/>
            <person name="Power M.L."/>
            <person name="Jones G."/>
            <person name="Ransome R.D."/>
            <person name="Dechmann D.K.N."/>
            <person name="Locatelli A.G."/>
            <person name="Puechmaille S.J."/>
            <person name="Fedrigo O."/>
            <person name="Jarvis E.D."/>
            <person name="Hiller M."/>
            <person name="Vernes S.C."/>
            <person name="Myers E.W."/>
            <person name="Teeling E.C."/>
        </authorList>
    </citation>
    <scope>NUCLEOTIDE SEQUENCE [LARGE SCALE GENOMIC DNA]</scope>
    <source>
        <strain evidence="13">MRouAeg1</strain>
        <tissue evidence="13">Muscle</tissue>
    </source>
</reference>
<dbReference type="SUPFAM" id="SSF48726">
    <property type="entry name" value="Immunoglobulin"/>
    <property type="match status" value="1"/>
</dbReference>
<dbReference type="FunFam" id="2.60.40.10:FF:000582">
    <property type="entry name" value="T-lymphocyte activation antigen CD86"/>
    <property type="match status" value="1"/>
</dbReference>
<evidence type="ECO:0000313" key="13">
    <source>
        <dbReference type="EMBL" id="KAF6473536.1"/>
    </source>
</evidence>
<dbReference type="Proteomes" id="UP000593571">
    <property type="component" value="Unassembled WGS sequence"/>
</dbReference>
<comment type="caution">
    <text evidence="13">The sequence shown here is derived from an EMBL/GenBank/DDBJ whole genome shotgun (WGS) entry which is preliminary data.</text>
</comment>
<gene>
    <name evidence="13" type="ORF">HJG63_002492</name>
</gene>
<evidence type="ECO:0000256" key="3">
    <source>
        <dbReference type="ARBA" id="ARBA00022692"/>
    </source>
</evidence>
<evidence type="ECO:0000256" key="1">
    <source>
        <dbReference type="ARBA" id="ARBA00004251"/>
    </source>
</evidence>
<evidence type="ECO:0000256" key="11">
    <source>
        <dbReference type="SAM" id="SignalP"/>
    </source>
</evidence>
<dbReference type="GO" id="GO:0006955">
    <property type="term" value="P:immune response"/>
    <property type="evidence" value="ECO:0007669"/>
    <property type="project" value="TreeGrafter"/>
</dbReference>
<evidence type="ECO:0000313" key="14">
    <source>
        <dbReference type="Proteomes" id="UP000593571"/>
    </source>
</evidence>
<keyword evidence="3" id="KW-0812">Transmembrane</keyword>
<dbReference type="InterPro" id="IPR013783">
    <property type="entry name" value="Ig-like_fold"/>
</dbReference>
<protein>
    <submittedName>
        <fullName evidence="13">CD86 molecule</fullName>
    </submittedName>
</protein>
<dbReference type="InterPro" id="IPR036179">
    <property type="entry name" value="Ig-like_dom_sf"/>
</dbReference>
<keyword evidence="14" id="KW-1185">Reference proteome</keyword>
<dbReference type="GO" id="GO:0031295">
    <property type="term" value="P:T cell costimulation"/>
    <property type="evidence" value="ECO:0007669"/>
    <property type="project" value="TreeGrafter"/>
</dbReference>
<evidence type="ECO:0000259" key="12">
    <source>
        <dbReference type="PROSITE" id="PS50835"/>
    </source>
</evidence>
<keyword evidence="6" id="KW-0472">Membrane</keyword>
<accession>A0A7J8HMI4</accession>
<evidence type="ECO:0000256" key="6">
    <source>
        <dbReference type="ARBA" id="ARBA00023136"/>
    </source>
</evidence>
<evidence type="ECO:0000256" key="2">
    <source>
        <dbReference type="ARBA" id="ARBA00022475"/>
    </source>
</evidence>
<dbReference type="InterPro" id="IPR037677">
    <property type="entry name" value="CD86_IgV"/>
</dbReference>
<dbReference type="EMBL" id="JACASE010000004">
    <property type="protein sequence ID" value="KAF6473536.1"/>
    <property type="molecule type" value="Genomic_DNA"/>
</dbReference>
<evidence type="ECO:0000256" key="4">
    <source>
        <dbReference type="ARBA" id="ARBA00022729"/>
    </source>
</evidence>
<dbReference type="GO" id="GO:0007166">
    <property type="term" value="P:cell surface receptor signaling pathway"/>
    <property type="evidence" value="ECO:0007669"/>
    <property type="project" value="TreeGrafter"/>
</dbReference>
<dbReference type="GO" id="GO:0042130">
    <property type="term" value="P:negative regulation of T cell proliferation"/>
    <property type="evidence" value="ECO:0007669"/>
    <property type="project" value="TreeGrafter"/>
</dbReference>
<dbReference type="InterPro" id="IPR007110">
    <property type="entry name" value="Ig-like_dom"/>
</dbReference>
<evidence type="ECO:0000256" key="8">
    <source>
        <dbReference type="ARBA" id="ARBA00023170"/>
    </source>
</evidence>
<keyword evidence="10" id="KW-0393">Immunoglobulin domain</keyword>
<feature type="chain" id="PRO_5029710964" evidence="11">
    <location>
        <begin position="27"/>
        <end position="145"/>
    </location>
</feature>
<dbReference type="InterPro" id="IPR051713">
    <property type="entry name" value="T-cell_Activation_Regulation"/>
</dbReference>
<dbReference type="PROSITE" id="PS50835">
    <property type="entry name" value="IG_LIKE"/>
    <property type="match status" value="1"/>
</dbReference>
<dbReference type="PANTHER" id="PTHR25466">
    <property type="entry name" value="T-LYMPHOCYTE ACTIVATION ANTIGEN"/>
    <property type="match status" value="1"/>
</dbReference>
<evidence type="ECO:0000256" key="7">
    <source>
        <dbReference type="ARBA" id="ARBA00023157"/>
    </source>
</evidence>
<dbReference type="GO" id="GO:0071222">
    <property type="term" value="P:cellular response to lipopolysaccharide"/>
    <property type="evidence" value="ECO:0007669"/>
    <property type="project" value="TreeGrafter"/>
</dbReference>
<keyword evidence="5" id="KW-1133">Transmembrane helix</keyword>
<dbReference type="GO" id="GO:0009897">
    <property type="term" value="C:external side of plasma membrane"/>
    <property type="evidence" value="ECO:0007669"/>
    <property type="project" value="TreeGrafter"/>
</dbReference>